<keyword evidence="4" id="KW-0804">Transcription</keyword>
<evidence type="ECO:0000256" key="1">
    <source>
        <dbReference type="ARBA" id="ARBA00004123"/>
    </source>
</evidence>
<evidence type="ECO:0000313" key="8">
    <source>
        <dbReference type="EMBL" id="KAF5731331.1"/>
    </source>
</evidence>
<feature type="domain" description="WRKY" evidence="7">
    <location>
        <begin position="173"/>
        <end position="238"/>
    </location>
</feature>
<accession>A0A7J7CAY1</accession>
<evidence type="ECO:0000256" key="2">
    <source>
        <dbReference type="ARBA" id="ARBA00023015"/>
    </source>
</evidence>
<dbReference type="PANTHER" id="PTHR31221">
    <property type="entry name" value="WRKY TRANSCRIPTION FACTOR PROTEIN 1-RELATED"/>
    <property type="match status" value="1"/>
</dbReference>
<dbReference type="Pfam" id="PF03106">
    <property type="entry name" value="WRKY"/>
    <property type="match status" value="1"/>
</dbReference>
<dbReference type="PANTHER" id="PTHR31221:SF320">
    <property type="entry name" value="WRKY TRANSCRIPTION FACTOR 20"/>
    <property type="match status" value="1"/>
</dbReference>
<dbReference type="GO" id="GO:0043565">
    <property type="term" value="F:sequence-specific DNA binding"/>
    <property type="evidence" value="ECO:0007669"/>
    <property type="project" value="InterPro"/>
</dbReference>
<comment type="caution">
    <text evidence="8">The sequence shown here is derived from an EMBL/GenBank/DDBJ whole genome shotgun (WGS) entry which is preliminary data.</text>
</comment>
<sequence length="326" mass="36783">MSNNDQKQDPFHNYGSFYYNDSSVFPFFNITPTQNHIQPAAGFDPPSNMSFTDSLHLSMDYNQLQGLIQPAAAFDMSCSSPQVITDPNVEEDAKLKRFGVGDQNPPSNPNSSVSSSSNEAGPDDDSDKMKYKHPKETGTHEDAAHDKSKKVNNKAKKKEKTPREPQFAFLTKSEIDHLEDGYRWRKYGQKAVKISPYPRSYYRCTSQKCKVKKRVERSFQDPSTVITTYEGQHNHHYPATFRGNAARLSPSLLASIASSTPNLRQQLLLTSLFPHQAAAATTSSMLSQNNITHHQQHQQQQELHFPPDYGLLKDSCGPSFFHKQEP</sequence>
<evidence type="ECO:0000259" key="7">
    <source>
        <dbReference type="PROSITE" id="PS50811"/>
    </source>
</evidence>
<dbReference type="PROSITE" id="PS50811">
    <property type="entry name" value="WRKY"/>
    <property type="match status" value="1"/>
</dbReference>
<evidence type="ECO:0000256" key="4">
    <source>
        <dbReference type="ARBA" id="ARBA00023163"/>
    </source>
</evidence>
<feature type="compositionally biased region" description="Basic residues" evidence="6">
    <location>
        <begin position="147"/>
        <end position="160"/>
    </location>
</feature>
<protein>
    <submittedName>
        <fullName evidence="8">WRKY transcription factor 71</fullName>
    </submittedName>
</protein>
<dbReference type="SUPFAM" id="SSF118290">
    <property type="entry name" value="WRKY DNA-binding domain"/>
    <property type="match status" value="1"/>
</dbReference>
<keyword evidence="9" id="KW-1185">Reference proteome</keyword>
<dbReference type="InterPro" id="IPR044810">
    <property type="entry name" value="WRKY_plant"/>
</dbReference>
<keyword evidence="3" id="KW-0238">DNA-binding</keyword>
<evidence type="ECO:0000256" key="3">
    <source>
        <dbReference type="ARBA" id="ARBA00023125"/>
    </source>
</evidence>
<proteinExistence type="predicted"/>
<dbReference type="EMBL" id="JAAARO010000018">
    <property type="protein sequence ID" value="KAF5731331.1"/>
    <property type="molecule type" value="Genomic_DNA"/>
</dbReference>
<feature type="compositionally biased region" description="Basic and acidic residues" evidence="6">
    <location>
        <begin position="134"/>
        <end position="146"/>
    </location>
</feature>
<dbReference type="FunFam" id="2.20.25.80:FF:000003">
    <property type="entry name" value="WRKY transcription factor 57"/>
    <property type="match status" value="1"/>
</dbReference>
<dbReference type="InParanoid" id="A0A7J7CAY1"/>
<evidence type="ECO:0000313" key="9">
    <source>
        <dbReference type="Proteomes" id="UP000593562"/>
    </source>
</evidence>
<name>A0A7J7CAY1_TRIWF</name>
<gene>
    <name evidence="8" type="ORF">HS088_TW18G00008</name>
</gene>
<dbReference type="Proteomes" id="UP000593562">
    <property type="component" value="Unassembled WGS sequence"/>
</dbReference>
<dbReference type="GO" id="GO:0003700">
    <property type="term" value="F:DNA-binding transcription factor activity"/>
    <property type="evidence" value="ECO:0007669"/>
    <property type="project" value="InterPro"/>
</dbReference>
<feature type="compositionally biased region" description="Low complexity" evidence="6">
    <location>
        <begin position="109"/>
        <end position="118"/>
    </location>
</feature>
<keyword evidence="2" id="KW-0805">Transcription regulation</keyword>
<dbReference type="InterPro" id="IPR036576">
    <property type="entry name" value="WRKY_dom_sf"/>
</dbReference>
<reference evidence="8 9" key="1">
    <citation type="journal article" date="2020" name="Nat. Commun.">
        <title>Genome of Tripterygium wilfordii and identification of cytochrome P450 involved in triptolide biosynthesis.</title>
        <authorList>
            <person name="Tu L."/>
            <person name="Su P."/>
            <person name="Zhang Z."/>
            <person name="Gao L."/>
            <person name="Wang J."/>
            <person name="Hu T."/>
            <person name="Zhou J."/>
            <person name="Zhang Y."/>
            <person name="Zhao Y."/>
            <person name="Liu Y."/>
            <person name="Song Y."/>
            <person name="Tong Y."/>
            <person name="Lu Y."/>
            <person name="Yang J."/>
            <person name="Xu C."/>
            <person name="Jia M."/>
            <person name="Peters R.J."/>
            <person name="Huang L."/>
            <person name="Gao W."/>
        </authorList>
    </citation>
    <scope>NUCLEOTIDE SEQUENCE [LARGE SCALE GENOMIC DNA]</scope>
    <source>
        <strain evidence="9">cv. XIE 37</strain>
        <tissue evidence="8">Leaf</tissue>
    </source>
</reference>
<dbReference type="AlphaFoldDB" id="A0A7J7CAY1"/>
<feature type="region of interest" description="Disordered" evidence="6">
    <location>
        <begin position="98"/>
        <end position="165"/>
    </location>
</feature>
<dbReference type="GO" id="GO:0005634">
    <property type="term" value="C:nucleus"/>
    <property type="evidence" value="ECO:0007669"/>
    <property type="project" value="UniProtKB-SubCell"/>
</dbReference>
<organism evidence="8 9">
    <name type="scientific">Tripterygium wilfordii</name>
    <name type="common">Thunder God vine</name>
    <dbReference type="NCBI Taxonomy" id="458696"/>
    <lineage>
        <taxon>Eukaryota</taxon>
        <taxon>Viridiplantae</taxon>
        <taxon>Streptophyta</taxon>
        <taxon>Embryophyta</taxon>
        <taxon>Tracheophyta</taxon>
        <taxon>Spermatophyta</taxon>
        <taxon>Magnoliopsida</taxon>
        <taxon>eudicotyledons</taxon>
        <taxon>Gunneridae</taxon>
        <taxon>Pentapetalae</taxon>
        <taxon>rosids</taxon>
        <taxon>fabids</taxon>
        <taxon>Celastrales</taxon>
        <taxon>Celastraceae</taxon>
        <taxon>Tripterygium</taxon>
    </lineage>
</organism>
<dbReference type="Gene3D" id="2.20.25.80">
    <property type="entry name" value="WRKY domain"/>
    <property type="match status" value="1"/>
</dbReference>
<evidence type="ECO:0000256" key="5">
    <source>
        <dbReference type="ARBA" id="ARBA00023242"/>
    </source>
</evidence>
<keyword evidence="5" id="KW-0539">Nucleus</keyword>
<dbReference type="OrthoDB" id="693960at2759"/>
<evidence type="ECO:0000256" key="6">
    <source>
        <dbReference type="SAM" id="MobiDB-lite"/>
    </source>
</evidence>
<dbReference type="InterPro" id="IPR003657">
    <property type="entry name" value="WRKY_dom"/>
</dbReference>
<comment type="subcellular location">
    <subcellularLocation>
        <location evidence="1">Nucleus</location>
    </subcellularLocation>
</comment>
<dbReference type="SMART" id="SM00774">
    <property type="entry name" value="WRKY"/>
    <property type="match status" value="1"/>
</dbReference>